<keyword evidence="2" id="KW-0378">Hydrolase</keyword>
<dbReference type="Gene3D" id="3.40.50.300">
    <property type="entry name" value="P-loop containing nucleotide triphosphate hydrolases"/>
    <property type="match status" value="2"/>
</dbReference>
<dbReference type="EMBL" id="JAGIYZ010000006">
    <property type="protein sequence ID" value="MBP0463871.1"/>
    <property type="molecule type" value="Genomic_DNA"/>
</dbReference>
<gene>
    <name evidence="2" type="ORF">J5Y09_08110</name>
</gene>
<dbReference type="RefSeq" id="WP_209351246.1">
    <property type="nucleotide sequence ID" value="NZ_JAGIYZ010000006.1"/>
</dbReference>
<organism evidence="2 3">
    <name type="scientific">Roseomonas nitratireducens</name>
    <dbReference type="NCBI Taxonomy" id="2820810"/>
    <lineage>
        <taxon>Bacteria</taxon>
        <taxon>Pseudomonadati</taxon>
        <taxon>Pseudomonadota</taxon>
        <taxon>Alphaproteobacteria</taxon>
        <taxon>Acetobacterales</taxon>
        <taxon>Roseomonadaceae</taxon>
        <taxon>Roseomonas</taxon>
    </lineage>
</organism>
<keyword evidence="2" id="KW-0347">Helicase</keyword>
<sequence>MSAPKPFQKAAVDAAFAAFADLDGRRRFLVADEVGLGKTVVAKELACRMADGGRRPLTIYYIANGHAVSFQNKSRVVGFLSDLQLRDAIKTPDRLSLIAVEKRPASPVLIYALTPATSFPGAKARLTGGRKEERAFLKVLLEQSYPAFARDLDPDLLRLSARGSWDWAVTEAEKKFAASPPGLRQRFREALEVEFGEPVRAMLDLALHGDTERRIKPLRPTTFVGRLRRALALATLRHQPPDLVILDEFQRYRQLLDEKDADPLLKALLEPEGSARRPAILLLSATPYPYLTTRWEEARGALAHAELLKLIEFLAGPDARDRAKNLFADFGDKLRAISAHSDASRPELMEEVAEARRLRDELRRLMTPVMSRTERDSVASSDPLAGTKFLHADPLPEDFQVYRHLAESFAEQVRYEALPYWSSVPLPAQSLGPRYAAWKKARIKAAPKLTRMTRERRNKLNAPADWPDAKLRALNGVSPPALLSLPWVAPSLAWWPLRGGWAAAAADQKGGADPKLLMFSRFRATPPSVAALLSFGVEARCLPKKQGGYEKAYRRRRFKLAAVPGPVMAAFHPSPWLIRNTDPLAKAGAPLGAVRKEVRRQILAALPRGIIERDTVRARRRHRSIARVLASIERMAGFAEQSATGWSSAIGDDRAAQSAVRKWRQTLPIDRLSPAELSDLVDYAIGAPGVVLGRAMRRYDPTILDGPRYPELVQLSWQGLRAYLDNPVILSSLPGRNAVEQVMGAVVDGGFESVLDEHFWLRAQNLHEGAAGLARDLKASLGLRAGSFSFHGIGGQPHKIPVRCHVAVPFGDAEAEPVAKVEGGVAQAIPARPDEVRRSFNTPFWPHVLATTSVGQEGLDFHPWCSHVVHWDLSSNPLDLEQREGRIQRYAGLSVRRKLAEELRDEVLRDPAVAQRSPWQCVERHAQRFVDKSGLRPWWVLDGAEIRRHVFERPFGRDMLRFAQLREQRMIYRLALGQPNQEDFIDVLSRGGEATRALLQPLVLDFSAMGLRQQHMTAPDTLANGHGQMTATGVPVLNQGDIMAAASATNPPITDIDAQQRLMRG</sequence>
<keyword evidence="2" id="KW-0067">ATP-binding</keyword>
<dbReference type="Pfam" id="PF00271">
    <property type="entry name" value="Helicase_C"/>
    <property type="match status" value="1"/>
</dbReference>
<reference evidence="2 3" key="1">
    <citation type="submission" date="2021-03" db="EMBL/GenBank/DDBJ databases">
        <authorList>
            <person name="So Y."/>
        </authorList>
    </citation>
    <scope>NUCLEOTIDE SEQUENCE [LARGE SCALE GENOMIC DNA]</scope>
    <source>
        <strain evidence="2 3">PWR1</strain>
    </source>
</reference>
<evidence type="ECO:0000313" key="2">
    <source>
        <dbReference type="EMBL" id="MBP0463871.1"/>
    </source>
</evidence>
<keyword evidence="2" id="KW-0547">Nucleotide-binding</keyword>
<dbReference type="InterPro" id="IPR027417">
    <property type="entry name" value="P-loop_NTPase"/>
</dbReference>
<keyword evidence="3" id="KW-1185">Reference proteome</keyword>
<dbReference type="InterPro" id="IPR001650">
    <property type="entry name" value="Helicase_C-like"/>
</dbReference>
<dbReference type="SUPFAM" id="SSF52540">
    <property type="entry name" value="P-loop containing nucleoside triphosphate hydrolases"/>
    <property type="match status" value="2"/>
</dbReference>
<dbReference type="GO" id="GO:0004386">
    <property type="term" value="F:helicase activity"/>
    <property type="evidence" value="ECO:0007669"/>
    <property type="project" value="UniProtKB-KW"/>
</dbReference>
<feature type="domain" description="Helicase C-terminal" evidence="1">
    <location>
        <begin position="838"/>
        <end position="890"/>
    </location>
</feature>
<evidence type="ECO:0000313" key="3">
    <source>
        <dbReference type="Proteomes" id="UP000680815"/>
    </source>
</evidence>
<evidence type="ECO:0000259" key="1">
    <source>
        <dbReference type="Pfam" id="PF00271"/>
    </source>
</evidence>
<dbReference type="Proteomes" id="UP000680815">
    <property type="component" value="Unassembled WGS sequence"/>
</dbReference>
<protein>
    <submittedName>
        <fullName evidence="2">Helicase</fullName>
    </submittedName>
</protein>
<comment type="caution">
    <text evidence="2">The sequence shown here is derived from an EMBL/GenBank/DDBJ whole genome shotgun (WGS) entry which is preliminary data.</text>
</comment>
<proteinExistence type="predicted"/>
<accession>A0ABS4AST8</accession>
<name>A0ABS4AST8_9PROT</name>